<comment type="caution">
    <text evidence="5">The sequence shown here is derived from an EMBL/GenBank/DDBJ whole genome shotgun (WGS) entry which is preliminary data.</text>
</comment>
<organism evidence="5 6">
    <name type="scientific">Streptomyces polyasparticus</name>
    <dbReference type="NCBI Taxonomy" id="2767826"/>
    <lineage>
        <taxon>Bacteria</taxon>
        <taxon>Bacillati</taxon>
        <taxon>Actinomycetota</taxon>
        <taxon>Actinomycetes</taxon>
        <taxon>Kitasatosporales</taxon>
        <taxon>Streptomycetaceae</taxon>
        <taxon>Streptomyces</taxon>
    </lineage>
</organism>
<evidence type="ECO:0000313" key="6">
    <source>
        <dbReference type="Proteomes" id="UP000642284"/>
    </source>
</evidence>
<keyword evidence="6" id="KW-1185">Reference proteome</keyword>
<reference evidence="5 6" key="1">
    <citation type="submission" date="2020-08" db="EMBL/GenBank/DDBJ databases">
        <title>Genemic of Streptomyces polyaspartic.</title>
        <authorList>
            <person name="Liu W."/>
        </authorList>
    </citation>
    <scope>NUCLEOTIDE SEQUENCE [LARGE SCALE GENOMIC DNA]</scope>
    <source>
        <strain evidence="5 6">TRM66268-LWL</strain>
    </source>
</reference>
<dbReference type="Pfam" id="PF13377">
    <property type="entry name" value="Peripla_BP_3"/>
    <property type="match status" value="1"/>
</dbReference>
<dbReference type="CDD" id="cd06267">
    <property type="entry name" value="PBP1_LacI_sugar_binding-like"/>
    <property type="match status" value="1"/>
</dbReference>
<evidence type="ECO:0000256" key="2">
    <source>
        <dbReference type="ARBA" id="ARBA00023125"/>
    </source>
</evidence>
<dbReference type="PROSITE" id="PS00356">
    <property type="entry name" value="HTH_LACI_1"/>
    <property type="match status" value="1"/>
</dbReference>
<proteinExistence type="predicted"/>
<dbReference type="EMBL" id="JACTVJ010000002">
    <property type="protein sequence ID" value="MBC9711483.1"/>
    <property type="molecule type" value="Genomic_DNA"/>
</dbReference>
<dbReference type="Pfam" id="PF00356">
    <property type="entry name" value="LacI"/>
    <property type="match status" value="1"/>
</dbReference>
<evidence type="ECO:0000313" key="5">
    <source>
        <dbReference type="EMBL" id="MBC9711483.1"/>
    </source>
</evidence>
<evidence type="ECO:0000256" key="1">
    <source>
        <dbReference type="ARBA" id="ARBA00023015"/>
    </source>
</evidence>
<keyword evidence="3" id="KW-0804">Transcription</keyword>
<dbReference type="RefSeq" id="WP_187812005.1">
    <property type="nucleotide sequence ID" value="NZ_JACTVJ010000002.1"/>
</dbReference>
<evidence type="ECO:0000256" key="3">
    <source>
        <dbReference type="ARBA" id="ARBA00023163"/>
    </source>
</evidence>
<dbReference type="InterPro" id="IPR028082">
    <property type="entry name" value="Peripla_BP_I"/>
</dbReference>
<protein>
    <submittedName>
        <fullName evidence="5">LacI family DNA-binding transcriptional regulator</fullName>
    </submittedName>
</protein>
<gene>
    <name evidence="5" type="ORF">H9Y04_02710</name>
</gene>
<dbReference type="InterPro" id="IPR046335">
    <property type="entry name" value="LacI/GalR-like_sensor"/>
</dbReference>
<evidence type="ECO:0000259" key="4">
    <source>
        <dbReference type="PROSITE" id="PS50932"/>
    </source>
</evidence>
<dbReference type="SUPFAM" id="SSF47413">
    <property type="entry name" value="lambda repressor-like DNA-binding domains"/>
    <property type="match status" value="1"/>
</dbReference>
<dbReference type="Gene3D" id="3.40.50.2300">
    <property type="match status" value="2"/>
</dbReference>
<dbReference type="CDD" id="cd01392">
    <property type="entry name" value="HTH_LacI"/>
    <property type="match status" value="1"/>
</dbReference>
<dbReference type="PANTHER" id="PTHR30146:SF155">
    <property type="entry name" value="ALANINE RACEMASE"/>
    <property type="match status" value="1"/>
</dbReference>
<feature type="domain" description="HTH lacI-type" evidence="4">
    <location>
        <begin position="4"/>
        <end position="58"/>
    </location>
</feature>
<dbReference type="PANTHER" id="PTHR30146">
    <property type="entry name" value="LACI-RELATED TRANSCRIPTIONAL REPRESSOR"/>
    <property type="match status" value="1"/>
</dbReference>
<dbReference type="Proteomes" id="UP000642284">
    <property type="component" value="Unassembled WGS sequence"/>
</dbReference>
<dbReference type="InterPro" id="IPR000843">
    <property type="entry name" value="HTH_LacI"/>
</dbReference>
<dbReference type="SUPFAM" id="SSF53822">
    <property type="entry name" value="Periplasmic binding protein-like I"/>
    <property type="match status" value="1"/>
</dbReference>
<sequence length="340" mass="36062">MKRPTIADIARQAGVSKVAVSYALNDQPGVSEQTRARIKAIAAEVGWRPSSAARALNGAQARAVGLAVCRPARTLGVEPFFMELVGGIESELAPRSIALMLQIVTSHEDEIELYRRWWGEGRVDGALLVDLHVADARVPALEAMDLPAVVLGPPGAAGAVPSVWSDDGASMRETVAYLAALGHRAIARVAGLPQLAHTAERDAAFEDSCREAGLPGPVVVHTDYSGDEGARATRRLLIAPERPTAIIYDNDIMALAGLSVAQELGMEVPRDLSLVAWDDSPFTQAVRPQLTALTRDIGEYGAHAARMLLAAVDKQHVTHSQVPAARLLPRASTAAPPRTG</sequence>
<keyword evidence="1" id="KW-0805">Transcription regulation</keyword>
<dbReference type="InterPro" id="IPR010982">
    <property type="entry name" value="Lambda_DNA-bd_dom_sf"/>
</dbReference>
<dbReference type="SMART" id="SM00354">
    <property type="entry name" value="HTH_LACI"/>
    <property type="match status" value="1"/>
</dbReference>
<dbReference type="GO" id="GO:0003677">
    <property type="term" value="F:DNA binding"/>
    <property type="evidence" value="ECO:0007669"/>
    <property type="project" value="UniProtKB-KW"/>
</dbReference>
<keyword evidence="2 5" id="KW-0238">DNA-binding</keyword>
<accession>A0ABR7S7U2</accession>
<dbReference type="PROSITE" id="PS50932">
    <property type="entry name" value="HTH_LACI_2"/>
    <property type="match status" value="1"/>
</dbReference>
<name>A0ABR7S7U2_9ACTN</name>
<dbReference type="Gene3D" id="1.10.260.40">
    <property type="entry name" value="lambda repressor-like DNA-binding domains"/>
    <property type="match status" value="1"/>
</dbReference>